<evidence type="ECO:0000313" key="2">
    <source>
        <dbReference type="Proteomes" id="UP001056436"/>
    </source>
</evidence>
<comment type="caution">
    <text evidence="1">The sequence shown here is derived from an EMBL/GenBank/DDBJ whole genome shotgun (WGS) entry which is preliminary data.</text>
</comment>
<accession>A0A9P9XSD1</accession>
<dbReference type="Proteomes" id="UP001056436">
    <property type="component" value="Unassembled WGS sequence"/>
</dbReference>
<gene>
    <name evidence="1" type="ORF">CABS02_00486</name>
</gene>
<reference evidence="1" key="1">
    <citation type="submission" date="2019-01" db="EMBL/GenBank/DDBJ databases">
        <title>Colletotrichum abscissum LGMF1257.</title>
        <authorList>
            <person name="Baroncelli R."/>
        </authorList>
    </citation>
    <scope>NUCLEOTIDE SEQUENCE</scope>
    <source>
        <strain evidence="1">Ca142</strain>
    </source>
</reference>
<evidence type="ECO:0000313" key="1">
    <source>
        <dbReference type="EMBL" id="KAI3559511.1"/>
    </source>
</evidence>
<sequence length="64" mass="7032">MESGWALGAADNGDSFRTGRLLAQAVGNGGSSWHPRWTNKGSRKAKCGKERIFLVVEMWLVWGP</sequence>
<proteinExistence type="predicted"/>
<name>A0A9P9XSD1_9PEZI</name>
<dbReference type="EMBL" id="SDAQ01000001">
    <property type="protein sequence ID" value="KAI3559511.1"/>
    <property type="molecule type" value="Genomic_DNA"/>
</dbReference>
<protein>
    <submittedName>
        <fullName evidence="1">Uncharacterized protein</fullName>
    </submittedName>
</protein>
<dbReference type="AlphaFoldDB" id="A0A9P9XSD1"/>
<organism evidence="1 2">
    <name type="scientific">Colletotrichum abscissum</name>
    <dbReference type="NCBI Taxonomy" id="1671311"/>
    <lineage>
        <taxon>Eukaryota</taxon>
        <taxon>Fungi</taxon>
        <taxon>Dikarya</taxon>
        <taxon>Ascomycota</taxon>
        <taxon>Pezizomycotina</taxon>
        <taxon>Sordariomycetes</taxon>
        <taxon>Hypocreomycetidae</taxon>
        <taxon>Glomerellales</taxon>
        <taxon>Glomerellaceae</taxon>
        <taxon>Colletotrichum</taxon>
        <taxon>Colletotrichum acutatum species complex</taxon>
    </lineage>
</organism>
<keyword evidence="2" id="KW-1185">Reference proteome</keyword>